<dbReference type="InterPro" id="IPR051315">
    <property type="entry name" value="Bact_Chemotaxis_CheA"/>
</dbReference>
<feature type="domain" description="HPt" evidence="16">
    <location>
        <begin position="130"/>
        <end position="234"/>
    </location>
</feature>
<dbReference type="EC" id="2.7.13.3" evidence="2"/>
<dbReference type="SMART" id="SM00260">
    <property type="entry name" value="CheW"/>
    <property type="match status" value="1"/>
</dbReference>
<dbReference type="SMART" id="SM01231">
    <property type="entry name" value="H-kinase_dim"/>
    <property type="match status" value="1"/>
</dbReference>
<dbReference type="InterPro" id="IPR005467">
    <property type="entry name" value="His_kinase_dom"/>
</dbReference>
<dbReference type="SUPFAM" id="SSF47226">
    <property type="entry name" value="Histidine-containing phosphotransfer domain, HPT domain"/>
    <property type="match status" value="1"/>
</dbReference>
<reference evidence="17" key="1">
    <citation type="journal article" date="2020" name="mSystems">
        <title>Genome- and Community-Level Interaction Insights into Carbon Utilization and Element Cycling Functions of Hydrothermarchaeota in Hydrothermal Sediment.</title>
        <authorList>
            <person name="Zhou Z."/>
            <person name="Liu Y."/>
            <person name="Xu W."/>
            <person name="Pan J."/>
            <person name="Luo Z.H."/>
            <person name="Li M."/>
        </authorList>
    </citation>
    <scope>NUCLEOTIDE SEQUENCE [LARGE SCALE GENOMIC DNA]</scope>
    <source>
        <strain evidence="17">SpSt-897</strain>
    </source>
</reference>
<keyword evidence="9" id="KW-0067">ATP-binding</keyword>
<sequence>MSTEPQKLAALLEQLALKVVMLEADDVQGLGAFLAQLEELQAQVAQVQELAPLFQRLTEVGQRLVLREITAAAQALELLGQGVDLLQRWHREREWPPVGEAWEHYLQLSYELGLQEEAPESTSQAPAELHLWDDPELVANFLPEAREHLEGIETRLVYLEQHPDDLEAVNAIFRPFHSLKGVAGFLNLAQIQELSHEAEWLLDRVRTGQLLVTAELVNLVLEVVDLLREMLADLQEALTEGRELAVFDLAPLKAKIAQLSAGSAALGAQPGKAQGEPQALETSPSKVEVPPPEGKVAPLKVAEAGHPAPAAEAAVPETVKVSLAKVDNLVDLMGELVMVQSQVRQNRKISELADQKLERDLAQMARITSELQKISMSLRMVPIGATFRKMVRLVRDLSRKMGKDIDLRLEGEDTEIDRSMVDAIYDPLVHLVRNSVDHGLETPEERRARGKPPTGRLSLRAFHQGGDIIIEIEDDGRGLNREAILAKAADRGLVSAGQTLSPEKIDHLIFEPGFSTAATVTEISGRGVGLDVVKQTITRLRGKIDIQSRPGEGCRFLLRLPLTLAIIDGLVVRVGDERYIIPTVGVRETLRPEPKDYFTVKGQGELIRVREQLMPLLRLHRLFGVGDPEVHPSEALVMVVEHEGEKRALLVDDILGKQEIVIKSLGHFFKNHKGVAGGTILGDGRVGLILDLASLLRLDAGAV</sequence>
<evidence type="ECO:0000256" key="3">
    <source>
        <dbReference type="ARBA" id="ARBA00021495"/>
    </source>
</evidence>
<dbReference type="PANTHER" id="PTHR43395">
    <property type="entry name" value="SENSOR HISTIDINE KINASE CHEA"/>
    <property type="match status" value="1"/>
</dbReference>
<evidence type="ECO:0000256" key="12">
    <source>
        <dbReference type="PROSITE-ProRule" id="PRU00110"/>
    </source>
</evidence>
<dbReference type="InterPro" id="IPR036890">
    <property type="entry name" value="HATPase_C_sf"/>
</dbReference>
<dbReference type="PRINTS" id="PR00344">
    <property type="entry name" value="BCTRLSENSOR"/>
</dbReference>
<protein>
    <recommendedName>
        <fullName evidence="3">Chemotaxis protein CheA</fullName>
        <ecNumber evidence="2">2.7.13.3</ecNumber>
    </recommendedName>
</protein>
<dbReference type="EMBL" id="DTMF01000039">
    <property type="protein sequence ID" value="HGF33036.1"/>
    <property type="molecule type" value="Genomic_DNA"/>
</dbReference>
<dbReference type="InterPro" id="IPR004358">
    <property type="entry name" value="Sig_transdc_His_kin-like_C"/>
</dbReference>
<dbReference type="Pfam" id="PF01584">
    <property type="entry name" value="CheW"/>
    <property type="match status" value="1"/>
</dbReference>
<proteinExistence type="predicted"/>
<dbReference type="AlphaFoldDB" id="A0A7C3UW82"/>
<accession>A0A7C3UW82</accession>
<dbReference type="InterPro" id="IPR004105">
    <property type="entry name" value="CheA-like_dim"/>
</dbReference>
<dbReference type="PROSITE" id="PS50109">
    <property type="entry name" value="HIS_KIN"/>
    <property type="match status" value="1"/>
</dbReference>
<dbReference type="CDD" id="cd00088">
    <property type="entry name" value="HPT"/>
    <property type="match status" value="1"/>
</dbReference>
<keyword evidence="10" id="KW-0902">Two-component regulatory system</keyword>
<dbReference type="InterPro" id="IPR037006">
    <property type="entry name" value="CheA-like_homodim_sf"/>
</dbReference>
<evidence type="ECO:0000256" key="4">
    <source>
        <dbReference type="ARBA" id="ARBA00022500"/>
    </source>
</evidence>
<dbReference type="SMART" id="SM00387">
    <property type="entry name" value="HATPase_c"/>
    <property type="match status" value="1"/>
</dbReference>
<feature type="domain" description="CheW-like" evidence="15">
    <location>
        <begin position="566"/>
        <end position="701"/>
    </location>
</feature>
<dbReference type="InterPro" id="IPR036097">
    <property type="entry name" value="HisK_dim/P_sf"/>
</dbReference>
<keyword evidence="7" id="KW-0547">Nucleotide-binding</keyword>
<dbReference type="Pfam" id="PF02895">
    <property type="entry name" value="H-kinase_dim"/>
    <property type="match status" value="1"/>
</dbReference>
<comment type="catalytic activity">
    <reaction evidence="1">
        <text>ATP + protein L-histidine = ADP + protein N-phospho-L-histidine.</text>
        <dbReference type="EC" id="2.7.13.3"/>
    </reaction>
</comment>
<evidence type="ECO:0000256" key="8">
    <source>
        <dbReference type="ARBA" id="ARBA00022777"/>
    </source>
</evidence>
<evidence type="ECO:0000256" key="11">
    <source>
        <dbReference type="ARBA" id="ARBA00035100"/>
    </source>
</evidence>
<keyword evidence="4" id="KW-0145">Chemotaxis</keyword>
<feature type="modified residue" description="Phosphohistidine" evidence="12">
    <location>
        <position position="177"/>
    </location>
</feature>
<evidence type="ECO:0000259" key="14">
    <source>
        <dbReference type="PROSITE" id="PS50109"/>
    </source>
</evidence>
<evidence type="ECO:0000259" key="16">
    <source>
        <dbReference type="PROSITE" id="PS50894"/>
    </source>
</evidence>
<feature type="domain" description="Histidine kinase" evidence="14">
    <location>
        <begin position="314"/>
        <end position="564"/>
    </location>
</feature>
<dbReference type="CDD" id="cd16916">
    <property type="entry name" value="HATPase_CheA-like"/>
    <property type="match status" value="1"/>
</dbReference>
<dbReference type="InterPro" id="IPR036061">
    <property type="entry name" value="CheW-like_dom_sf"/>
</dbReference>
<dbReference type="SUPFAM" id="SSF55874">
    <property type="entry name" value="ATPase domain of HSP90 chaperone/DNA topoisomerase II/histidine kinase"/>
    <property type="match status" value="1"/>
</dbReference>
<dbReference type="GO" id="GO:0005737">
    <property type="term" value="C:cytoplasm"/>
    <property type="evidence" value="ECO:0007669"/>
    <property type="project" value="InterPro"/>
</dbReference>
<evidence type="ECO:0000256" key="7">
    <source>
        <dbReference type="ARBA" id="ARBA00022741"/>
    </source>
</evidence>
<evidence type="ECO:0000256" key="13">
    <source>
        <dbReference type="SAM" id="MobiDB-lite"/>
    </source>
</evidence>
<keyword evidence="6" id="KW-0808">Transferase</keyword>
<dbReference type="GO" id="GO:0000155">
    <property type="term" value="F:phosphorelay sensor kinase activity"/>
    <property type="evidence" value="ECO:0007669"/>
    <property type="project" value="InterPro"/>
</dbReference>
<dbReference type="InterPro" id="IPR003594">
    <property type="entry name" value="HATPase_dom"/>
</dbReference>
<organism evidence="17">
    <name type="scientific">Desulfobacca acetoxidans</name>
    <dbReference type="NCBI Taxonomy" id="60893"/>
    <lineage>
        <taxon>Bacteria</taxon>
        <taxon>Pseudomonadati</taxon>
        <taxon>Thermodesulfobacteriota</taxon>
        <taxon>Desulfobaccia</taxon>
        <taxon>Desulfobaccales</taxon>
        <taxon>Desulfobaccaceae</taxon>
        <taxon>Desulfobacca</taxon>
    </lineage>
</organism>
<evidence type="ECO:0000256" key="2">
    <source>
        <dbReference type="ARBA" id="ARBA00012438"/>
    </source>
</evidence>
<dbReference type="CDD" id="cd00731">
    <property type="entry name" value="CheA_reg"/>
    <property type="match status" value="1"/>
</dbReference>
<dbReference type="Gene3D" id="3.30.565.10">
    <property type="entry name" value="Histidine kinase-like ATPase, C-terminal domain"/>
    <property type="match status" value="1"/>
</dbReference>
<dbReference type="Pfam" id="PF01627">
    <property type="entry name" value="Hpt"/>
    <property type="match status" value="1"/>
</dbReference>
<evidence type="ECO:0000256" key="9">
    <source>
        <dbReference type="ARBA" id="ARBA00022840"/>
    </source>
</evidence>
<keyword evidence="8" id="KW-0418">Kinase</keyword>
<dbReference type="PROSITE" id="PS50894">
    <property type="entry name" value="HPT"/>
    <property type="match status" value="1"/>
</dbReference>
<dbReference type="Gene3D" id="1.20.120.160">
    <property type="entry name" value="HPT domain"/>
    <property type="match status" value="1"/>
</dbReference>
<name>A0A7C3UW82_9BACT</name>
<dbReference type="SUPFAM" id="SSF50341">
    <property type="entry name" value="CheW-like"/>
    <property type="match status" value="1"/>
</dbReference>
<dbReference type="GO" id="GO:0006935">
    <property type="term" value="P:chemotaxis"/>
    <property type="evidence" value="ECO:0007669"/>
    <property type="project" value="UniProtKB-KW"/>
</dbReference>
<evidence type="ECO:0000259" key="15">
    <source>
        <dbReference type="PROSITE" id="PS50851"/>
    </source>
</evidence>
<evidence type="ECO:0000256" key="10">
    <source>
        <dbReference type="ARBA" id="ARBA00023012"/>
    </source>
</evidence>
<dbReference type="InterPro" id="IPR002545">
    <property type="entry name" value="CheW-lke_dom"/>
</dbReference>
<feature type="region of interest" description="Disordered" evidence="13">
    <location>
        <begin position="267"/>
        <end position="293"/>
    </location>
</feature>
<evidence type="ECO:0000256" key="5">
    <source>
        <dbReference type="ARBA" id="ARBA00022553"/>
    </source>
</evidence>
<evidence type="ECO:0000256" key="1">
    <source>
        <dbReference type="ARBA" id="ARBA00000085"/>
    </source>
</evidence>
<dbReference type="Pfam" id="PF02518">
    <property type="entry name" value="HATPase_c"/>
    <property type="match status" value="1"/>
</dbReference>
<dbReference type="PROSITE" id="PS50851">
    <property type="entry name" value="CHEW"/>
    <property type="match status" value="1"/>
</dbReference>
<evidence type="ECO:0000256" key="6">
    <source>
        <dbReference type="ARBA" id="ARBA00022679"/>
    </source>
</evidence>
<dbReference type="InterPro" id="IPR036641">
    <property type="entry name" value="HPT_dom_sf"/>
</dbReference>
<dbReference type="Gene3D" id="2.30.30.40">
    <property type="entry name" value="SH3 Domains"/>
    <property type="match status" value="1"/>
</dbReference>
<keyword evidence="5 12" id="KW-0597">Phosphoprotein</keyword>
<dbReference type="Gene3D" id="1.10.287.560">
    <property type="entry name" value="Histidine kinase CheA-like, homodimeric domain"/>
    <property type="match status" value="1"/>
</dbReference>
<dbReference type="InterPro" id="IPR008207">
    <property type="entry name" value="Sig_transdc_His_kin_Hpt_dom"/>
</dbReference>
<evidence type="ECO:0000313" key="17">
    <source>
        <dbReference type="EMBL" id="HGF33036.1"/>
    </source>
</evidence>
<dbReference type="PANTHER" id="PTHR43395:SF10">
    <property type="entry name" value="CHEMOTAXIS PROTEIN CHEA"/>
    <property type="match status" value="1"/>
</dbReference>
<comment type="caution">
    <text evidence="17">The sequence shown here is derived from an EMBL/GenBank/DDBJ whole genome shotgun (WGS) entry which is preliminary data.</text>
</comment>
<dbReference type="FunFam" id="3.30.565.10:FF:000016">
    <property type="entry name" value="Chemotaxis protein CheA, putative"/>
    <property type="match status" value="1"/>
</dbReference>
<dbReference type="SUPFAM" id="SSF47384">
    <property type="entry name" value="Homodimeric domain of signal transducing histidine kinase"/>
    <property type="match status" value="1"/>
</dbReference>
<dbReference type="SMART" id="SM00073">
    <property type="entry name" value="HPT"/>
    <property type="match status" value="1"/>
</dbReference>
<dbReference type="GO" id="GO:0005524">
    <property type="term" value="F:ATP binding"/>
    <property type="evidence" value="ECO:0007669"/>
    <property type="project" value="UniProtKB-KW"/>
</dbReference>
<gene>
    <name evidence="17" type="ORF">ENW96_01430</name>
</gene>
<comment type="function">
    <text evidence="11">Involved in the transmission of sensory signals from the chemoreceptors to the flagellar motors. CheA is autophosphorylated; it can transfer its phosphate group to either CheB or CheY.</text>
</comment>